<comment type="similarity">
    <text evidence="2">Belongs to the major facilitator superfamily. EmrB family.</text>
</comment>
<feature type="transmembrane region" description="Helical" evidence="9">
    <location>
        <begin position="36"/>
        <end position="55"/>
    </location>
</feature>
<name>A0A2T3G938_9BIFI</name>
<dbReference type="EMBL" id="NWTX01000014">
    <property type="protein sequence ID" value="PST46015.1"/>
    <property type="molecule type" value="Genomic_DNA"/>
</dbReference>
<evidence type="ECO:0000259" key="10">
    <source>
        <dbReference type="PROSITE" id="PS50850"/>
    </source>
</evidence>
<feature type="transmembrane region" description="Helical" evidence="9">
    <location>
        <begin position="223"/>
        <end position="241"/>
    </location>
</feature>
<feature type="transmembrane region" description="Helical" evidence="9">
    <location>
        <begin position="253"/>
        <end position="271"/>
    </location>
</feature>
<evidence type="ECO:0000256" key="1">
    <source>
        <dbReference type="ARBA" id="ARBA00004651"/>
    </source>
</evidence>
<feature type="transmembrane region" description="Helical" evidence="9">
    <location>
        <begin position="321"/>
        <end position="340"/>
    </location>
</feature>
<evidence type="ECO:0000256" key="4">
    <source>
        <dbReference type="ARBA" id="ARBA00022475"/>
    </source>
</evidence>
<dbReference type="RefSeq" id="WP_107044448.1">
    <property type="nucleotide sequence ID" value="NZ_NWTX01000014.1"/>
</dbReference>
<keyword evidence="5 9" id="KW-0812">Transmembrane</keyword>
<dbReference type="Proteomes" id="UP000240228">
    <property type="component" value="Unassembled WGS sequence"/>
</dbReference>
<dbReference type="InterPro" id="IPR020846">
    <property type="entry name" value="MFS_dom"/>
</dbReference>
<evidence type="ECO:0000256" key="9">
    <source>
        <dbReference type="SAM" id="Phobius"/>
    </source>
</evidence>
<feature type="transmembrane region" description="Helical" evidence="9">
    <location>
        <begin position="161"/>
        <end position="180"/>
    </location>
</feature>
<feature type="domain" description="Major facilitator superfamily (MFS) profile" evidence="10">
    <location>
        <begin position="37"/>
        <end position="476"/>
    </location>
</feature>
<evidence type="ECO:0000313" key="12">
    <source>
        <dbReference type="Proteomes" id="UP000240228"/>
    </source>
</evidence>
<reference evidence="11 12" key="2">
    <citation type="submission" date="2018-03" db="EMBL/GenBank/DDBJ databases">
        <title>The comparative genomics of Bifidobacterium callitrichos reflects dietary carbohydrate utilization within the common marmoset gut.</title>
        <authorList>
            <person name="Rani A."/>
        </authorList>
    </citation>
    <scope>NUCLEOTIDE SEQUENCE [LARGE SCALE GENOMIC DNA]</scope>
    <source>
        <strain evidence="11 12">UMA51805</strain>
    </source>
</reference>
<keyword evidence="3" id="KW-0813">Transport</keyword>
<reference evidence="12" key="1">
    <citation type="submission" date="2017-09" db="EMBL/GenBank/DDBJ databases">
        <authorList>
            <person name="Sela D.A."/>
            <person name="Albert K."/>
        </authorList>
    </citation>
    <scope>NUCLEOTIDE SEQUENCE [LARGE SCALE GENOMIC DNA]</scope>
    <source>
        <strain evidence="12">UMA51805</strain>
    </source>
</reference>
<evidence type="ECO:0000256" key="8">
    <source>
        <dbReference type="SAM" id="MobiDB-lite"/>
    </source>
</evidence>
<dbReference type="InterPro" id="IPR036259">
    <property type="entry name" value="MFS_trans_sf"/>
</dbReference>
<sequence length="476" mass="49813">MTDNRHTDTTPINPAHETIPVSSTSAPTITDRQRTVIFAVLLAACIAGAFAQTALTTALPAIMTSLDISAVLGNWLTSGFSLAMGVIIPATAFMMKRFPTKPLFLVGLAMFAGGLLLAAVSTSFPLLMVARIIQALGSGISLSMTQVIILALYAESGVGTAMGFYGLAVSVAPVIAPTLAGIMVDNWGWQSIFWVSGVISVVVLVIALPLMRNVLKTTRDAHLDVLSFILSAFGFAGLQLGSSNLGVRPFASLEVGGALLLGVACLALFAVRQLRIDHPLLELRIFAVRDFTVAVLLSMFLYAVLIAGSTILPIYMQQMDGASVTVSALSMLPGSLVMAASSPITGRVFDRFGIRPLAVGGMALLAVMMVPFGFLTSATPIWWLAIVFAVRSIAVSMVMMPAATWGLASVDRAHASDASALLTSLRTIAGALGSAVFVAIMVSCGNNPAGVNVAFWAMIALTAVGFVMAVLFCHKR</sequence>
<proteinExistence type="inferred from homology"/>
<evidence type="ECO:0000256" key="7">
    <source>
        <dbReference type="ARBA" id="ARBA00023136"/>
    </source>
</evidence>
<dbReference type="PANTHER" id="PTHR42718:SF9">
    <property type="entry name" value="MAJOR FACILITATOR SUPERFAMILY MULTIDRUG TRANSPORTER MFSC"/>
    <property type="match status" value="1"/>
</dbReference>
<dbReference type="PANTHER" id="PTHR42718">
    <property type="entry name" value="MAJOR FACILITATOR SUPERFAMILY MULTIDRUG TRANSPORTER MFSC"/>
    <property type="match status" value="1"/>
</dbReference>
<evidence type="ECO:0000256" key="3">
    <source>
        <dbReference type="ARBA" id="ARBA00022448"/>
    </source>
</evidence>
<feature type="transmembrane region" description="Helical" evidence="9">
    <location>
        <begin position="453"/>
        <end position="473"/>
    </location>
</feature>
<dbReference type="GO" id="GO:0005886">
    <property type="term" value="C:plasma membrane"/>
    <property type="evidence" value="ECO:0007669"/>
    <property type="project" value="UniProtKB-SubCell"/>
</dbReference>
<feature type="transmembrane region" description="Helical" evidence="9">
    <location>
        <begin position="352"/>
        <end position="375"/>
    </location>
</feature>
<comment type="subcellular location">
    <subcellularLocation>
        <location evidence="1">Cell membrane</location>
        <topology evidence="1">Multi-pass membrane protein</topology>
    </subcellularLocation>
</comment>
<evidence type="ECO:0000256" key="2">
    <source>
        <dbReference type="ARBA" id="ARBA00008537"/>
    </source>
</evidence>
<protein>
    <submittedName>
        <fullName evidence="11">MFS transporter</fullName>
    </submittedName>
</protein>
<keyword evidence="12" id="KW-1185">Reference proteome</keyword>
<feature type="transmembrane region" description="Helical" evidence="9">
    <location>
        <begin position="102"/>
        <end position="120"/>
    </location>
</feature>
<dbReference type="SUPFAM" id="SSF103473">
    <property type="entry name" value="MFS general substrate transporter"/>
    <property type="match status" value="1"/>
</dbReference>
<organism evidence="11 12">
    <name type="scientific">Bifidobacterium callitrichos</name>
    <dbReference type="NCBI Taxonomy" id="762209"/>
    <lineage>
        <taxon>Bacteria</taxon>
        <taxon>Bacillati</taxon>
        <taxon>Actinomycetota</taxon>
        <taxon>Actinomycetes</taxon>
        <taxon>Bifidobacteriales</taxon>
        <taxon>Bifidobacteriaceae</taxon>
        <taxon>Bifidobacterium</taxon>
    </lineage>
</organism>
<gene>
    <name evidence="11" type="ORF">CPA40_08040</name>
</gene>
<evidence type="ECO:0000313" key="11">
    <source>
        <dbReference type="EMBL" id="PST46015.1"/>
    </source>
</evidence>
<keyword evidence="6 9" id="KW-1133">Transmembrane helix</keyword>
<feature type="transmembrane region" description="Helical" evidence="9">
    <location>
        <begin position="420"/>
        <end position="441"/>
    </location>
</feature>
<feature type="transmembrane region" description="Helical" evidence="9">
    <location>
        <begin position="381"/>
        <end position="408"/>
    </location>
</feature>
<evidence type="ECO:0000256" key="5">
    <source>
        <dbReference type="ARBA" id="ARBA00022692"/>
    </source>
</evidence>
<dbReference type="InterPro" id="IPR011701">
    <property type="entry name" value="MFS"/>
</dbReference>
<accession>A0A2T3G938</accession>
<dbReference type="Pfam" id="PF07690">
    <property type="entry name" value="MFS_1"/>
    <property type="match status" value="1"/>
</dbReference>
<dbReference type="Gene3D" id="1.20.1250.20">
    <property type="entry name" value="MFS general substrate transporter like domains"/>
    <property type="match status" value="1"/>
</dbReference>
<feature type="region of interest" description="Disordered" evidence="8">
    <location>
        <begin position="1"/>
        <end position="24"/>
    </location>
</feature>
<dbReference type="Gene3D" id="1.20.1720.10">
    <property type="entry name" value="Multidrug resistance protein D"/>
    <property type="match status" value="1"/>
</dbReference>
<dbReference type="NCBIfam" id="TIGR00711">
    <property type="entry name" value="efflux_EmrB"/>
    <property type="match status" value="1"/>
</dbReference>
<dbReference type="GO" id="GO:0022857">
    <property type="term" value="F:transmembrane transporter activity"/>
    <property type="evidence" value="ECO:0007669"/>
    <property type="project" value="InterPro"/>
</dbReference>
<dbReference type="PROSITE" id="PS50850">
    <property type="entry name" value="MFS"/>
    <property type="match status" value="1"/>
</dbReference>
<feature type="transmembrane region" description="Helical" evidence="9">
    <location>
        <begin position="132"/>
        <end position="154"/>
    </location>
</feature>
<dbReference type="InterPro" id="IPR004638">
    <property type="entry name" value="EmrB-like"/>
</dbReference>
<dbReference type="AlphaFoldDB" id="A0A2T3G938"/>
<keyword evidence="7 9" id="KW-0472">Membrane</keyword>
<evidence type="ECO:0000256" key="6">
    <source>
        <dbReference type="ARBA" id="ARBA00022989"/>
    </source>
</evidence>
<keyword evidence="4" id="KW-1003">Cell membrane</keyword>
<comment type="caution">
    <text evidence="11">The sequence shown here is derived from an EMBL/GenBank/DDBJ whole genome shotgun (WGS) entry which is preliminary data.</text>
</comment>
<feature type="transmembrane region" description="Helical" evidence="9">
    <location>
        <begin position="192"/>
        <end position="211"/>
    </location>
</feature>
<feature type="transmembrane region" description="Helical" evidence="9">
    <location>
        <begin position="291"/>
        <end position="315"/>
    </location>
</feature>
<feature type="transmembrane region" description="Helical" evidence="9">
    <location>
        <begin position="75"/>
        <end position="95"/>
    </location>
</feature>